<keyword evidence="1" id="KW-1133">Transmembrane helix</keyword>
<sequence length="38" mass="4123">MLAGMGAIFIGLIVIDGRLLVRLRNRKPGSSTPKTRDV</sequence>
<keyword evidence="1" id="KW-0472">Membrane</keyword>
<evidence type="ECO:0000313" key="2">
    <source>
        <dbReference type="EMBL" id="CPR19173.1"/>
    </source>
</evidence>
<accession>A0A0G4JZM6</accession>
<reference evidence="3" key="1">
    <citation type="submission" date="2015-01" db="EMBL/GenBank/DDBJ databases">
        <authorList>
            <person name="Paterson Steve"/>
        </authorList>
    </citation>
    <scope>NUCLEOTIDE SEQUENCE [LARGE SCALE GENOMIC DNA]</scope>
    <source>
        <strain evidence="3">OBR1</strain>
    </source>
</reference>
<dbReference type="AlphaFoldDB" id="A0A0G4JZM6"/>
<name>A0A0G4JZM6_9GAMM</name>
<evidence type="ECO:0000256" key="1">
    <source>
        <dbReference type="SAM" id="Phobius"/>
    </source>
</evidence>
<keyword evidence="1" id="KW-0812">Transmembrane</keyword>
<evidence type="ECO:0000313" key="3">
    <source>
        <dbReference type="Proteomes" id="UP000044377"/>
    </source>
</evidence>
<gene>
    <name evidence="2" type="ORF">BN1221_03616</name>
</gene>
<feature type="transmembrane region" description="Helical" evidence="1">
    <location>
        <begin position="6"/>
        <end position="21"/>
    </location>
</feature>
<keyword evidence="3" id="KW-1185">Reference proteome</keyword>
<dbReference type="STRING" id="1109412.BN1221_03616"/>
<dbReference type="EMBL" id="CGIG01000001">
    <property type="protein sequence ID" value="CPR19173.1"/>
    <property type="molecule type" value="Genomic_DNA"/>
</dbReference>
<organism evidence="2 3">
    <name type="scientific">Brenneria goodwinii</name>
    <dbReference type="NCBI Taxonomy" id="1109412"/>
    <lineage>
        <taxon>Bacteria</taxon>
        <taxon>Pseudomonadati</taxon>
        <taxon>Pseudomonadota</taxon>
        <taxon>Gammaproteobacteria</taxon>
        <taxon>Enterobacterales</taxon>
        <taxon>Pectobacteriaceae</taxon>
        <taxon>Brenneria</taxon>
    </lineage>
</organism>
<dbReference type="Proteomes" id="UP000044377">
    <property type="component" value="Unassembled WGS sequence"/>
</dbReference>
<proteinExistence type="predicted"/>
<protein>
    <submittedName>
        <fullName evidence="2">Uncharacterized protein</fullName>
    </submittedName>
</protein>